<dbReference type="Pfam" id="PF13459">
    <property type="entry name" value="Fer4_15"/>
    <property type="match status" value="1"/>
</dbReference>
<evidence type="ECO:0000313" key="2">
    <source>
        <dbReference type="Proteomes" id="UP000589036"/>
    </source>
</evidence>
<dbReference type="EMBL" id="JACCCC010000001">
    <property type="protein sequence ID" value="NYE48193.1"/>
    <property type="molecule type" value="Genomic_DNA"/>
</dbReference>
<organism evidence="1 2">
    <name type="scientific">Spinactinospora alkalitolerans</name>
    <dbReference type="NCBI Taxonomy" id="687207"/>
    <lineage>
        <taxon>Bacteria</taxon>
        <taxon>Bacillati</taxon>
        <taxon>Actinomycetota</taxon>
        <taxon>Actinomycetes</taxon>
        <taxon>Streptosporangiales</taxon>
        <taxon>Nocardiopsidaceae</taxon>
        <taxon>Spinactinospora</taxon>
    </lineage>
</organism>
<reference evidence="1 2" key="1">
    <citation type="submission" date="2020-07" db="EMBL/GenBank/DDBJ databases">
        <title>Sequencing the genomes of 1000 actinobacteria strains.</title>
        <authorList>
            <person name="Klenk H.-P."/>
        </authorList>
    </citation>
    <scope>NUCLEOTIDE SEQUENCE [LARGE SCALE GENOMIC DNA]</scope>
    <source>
        <strain evidence="1 2">CXB654</strain>
    </source>
</reference>
<name>A0A852TZJ8_9ACTN</name>
<sequence>MFISVDAAACMGHGRCYSVAADLLSDDEQGFVAQSGQTLRIPGDLLDQAREAADACPEGAISIVEEHPDR</sequence>
<dbReference type="RefSeq" id="WP_179644019.1">
    <property type="nucleotide sequence ID" value="NZ_BAAAYY010000016.1"/>
</dbReference>
<proteinExistence type="predicted"/>
<keyword evidence="2" id="KW-1185">Reference proteome</keyword>
<gene>
    <name evidence="1" type="ORF">HDA32_003313</name>
</gene>
<dbReference type="Gene3D" id="3.30.70.20">
    <property type="match status" value="1"/>
</dbReference>
<dbReference type="Proteomes" id="UP000589036">
    <property type="component" value="Unassembled WGS sequence"/>
</dbReference>
<accession>A0A852TZJ8</accession>
<dbReference type="SUPFAM" id="SSF54862">
    <property type="entry name" value="4Fe-4S ferredoxins"/>
    <property type="match status" value="1"/>
</dbReference>
<comment type="caution">
    <text evidence="1">The sequence shown here is derived from an EMBL/GenBank/DDBJ whole genome shotgun (WGS) entry which is preliminary data.</text>
</comment>
<evidence type="ECO:0000313" key="1">
    <source>
        <dbReference type="EMBL" id="NYE48193.1"/>
    </source>
</evidence>
<dbReference type="AlphaFoldDB" id="A0A852TZJ8"/>
<protein>
    <submittedName>
        <fullName evidence="1">Ferredoxin</fullName>
    </submittedName>
</protein>